<dbReference type="PANTHER" id="PTHR43610:SF1">
    <property type="entry name" value="N-ACETYLTRANSFERASE DOMAIN-CONTAINING PROTEIN"/>
    <property type="match status" value="1"/>
</dbReference>
<evidence type="ECO:0000313" key="3">
    <source>
        <dbReference type="Proteomes" id="UP000640274"/>
    </source>
</evidence>
<dbReference type="InterPro" id="IPR000182">
    <property type="entry name" value="GNAT_dom"/>
</dbReference>
<dbReference type="GO" id="GO:0016747">
    <property type="term" value="F:acyltransferase activity, transferring groups other than amino-acyl groups"/>
    <property type="evidence" value="ECO:0007669"/>
    <property type="project" value="InterPro"/>
</dbReference>
<accession>A0A934MJN5</accession>
<dbReference type="AlphaFoldDB" id="A0A934MJN5"/>
<evidence type="ECO:0000259" key="1">
    <source>
        <dbReference type="Pfam" id="PF13302"/>
    </source>
</evidence>
<dbReference type="SUPFAM" id="SSF55729">
    <property type="entry name" value="Acyl-CoA N-acyltransferases (Nat)"/>
    <property type="match status" value="1"/>
</dbReference>
<dbReference type="EMBL" id="JAELUP010000004">
    <property type="protein sequence ID" value="MBJ6360100.1"/>
    <property type="molecule type" value="Genomic_DNA"/>
</dbReference>
<dbReference type="Proteomes" id="UP000640274">
    <property type="component" value="Unassembled WGS sequence"/>
</dbReference>
<name>A0A934MJN5_9BACL</name>
<dbReference type="InterPro" id="IPR016181">
    <property type="entry name" value="Acyl_CoA_acyltransferase"/>
</dbReference>
<proteinExistence type="predicted"/>
<reference evidence="2" key="1">
    <citation type="submission" date="2020-12" db="EMBL/GenBank/DDBJ databases">
        <authorList>
            <person name="Huq M.A."/>
        </authorList>
    </citation>
    <scope>NUCLEOTIDE SEQUENCE</scope>
    <source>
        <strain evidence="2">MAHUQ-46</strain>
    </source>
</reference>
<protein>
    <submittedName>
        <fullName evidence="2">GNAT family N-acetyltransferase</fullName>
    </submittedName>
</protein>
<keyword evidence="3" id="KW-1185">Reference proteome</keyword>
<comment type="caution">
    <text evidence="2">The sequence shown here is derived from an EMBL/GenBank/DDBJ whole genome shotgun (WGS) entry which is preliminary data.</text>
</comment>
<organism evidence="2 3">
    <name type="scientific">Paenibacillus roseus</name>
    <dbReference type="NCBI Taxonomy" id="2798579"/>
    <lineage>
        <taxon>Bacteria</taxon>
        <taxon>Bacillati</taxon>
        <taxon>Bacillota</taxon>
        <taxon>Bacilli</taxon>
        <taxon>Bacillales</taxon>
        <taxon>Paenibacillaceae</taxon>
        <taxon>Paenibacillus</taxon>
    </lineage>
</organism>
<dbReference type="Pfam" id="PF13302">
    <property type="entry name" value="Acetyltransf_3"/>
    <property type="match status" value="1"/>
</dbReference>
<feature type="domain" description="N-acetyltransferase" evidence="1">
    <location>
        <begin position="26"/>
        <end position="154"/>
    </location>
</feature>
<evidence type="ECO:0000313" key="2">
    <source>
        <dbReference type="EMBL" id="MBJ6360100.1"/>
    </source>
</evidence>
<dbReference type="Gene3D" id="3.40.630.30">
    <property type="match status" value="1"/>
</dbReference>
<gene>
    <name evidence="2" type="ORF">JFN88_02030</name>
</gene>
<dbReference type="PANTHER" id="PTHR43610">
    <property type="entry name" value="BLL6696 PROTEIN"/>
    <property type="match status" value="1"/>
</dbReference>
<sequence>MHFFQRDIVLENHIVKLVPFHGKYKDGLRKIIFDKEITKYTEDHILDDYALEHYIARTLADQVEKVSYPFIVIDKATGEVAGSTRYGNLAFFSKRLEIGWTWYGAPYRGTQINKATKFELLKFAFEAMGFHRVQFSVDIENIRSQKAVLKLGAKQEGIFRNNYLNARGESRDDVYYSIIHTEWPELKRTIFREFAELPAVSSH</sequence>